<evidence type="ECO:0000313" key="1">
    <source>
        <dbReference type="EMBL" id="MER7178555.1"/>
    </source>
</evidence>
<evidence type="ECO:0008006" key="3">
    <source>
        <dbReference type="Google" id="ProtNLM"/>
    </source>
</evidence>
<dbReference type="Proteomes" id="UP001474181">
    <property type="component" value="Unassembled WGS sequence"/>
</dbReference>
<dbReference type="EMBL" id="JBEPEK010000014">
    <property type="protein sequence ID" value="MER7178555.1"/>
    <property type="molecule type" value="Genomic_DNA"/>
</dbReference>
<accession>A0ABV1WNW0</accession>
<reference evidence="1 2" key="1">
    <citation type="submission" date="2024-06" db="EMBL/GenBank/DDBJ databases">
        <title>The Natural Products Discovery Center: Release of the First 8490 Sequenced Strains for Exploring Actinobacteria Biosynthetic Diversity.</title>
        <authorList>
            <person name="Kalkreuter E."/>
            <person name="Kautsar S.A."/>
            <person name="Yang D."/>
            <person name="Bader C.D."/>
            <person name="Teijaro C.N."/>
            <person name="Fluegel L."/>
            <person name="Davis C.M."/>
            <person name="Simpson J.R."/>
            <person name="Lauterbach L."/>
            <person name="Steele A.D."/>
            <person name="Gui C."/>
            <person name="Meng S."/>
            <person name="Li G."/>
            <person name="Viehrig K."/>
            <person name="Ye F."/>
            <person name="Su P."/>
            <person name="Kiefer A.F."/>
            <person name="Nichols A."/>
            <person name="Cepeda A.J."/>
            <person name="Yan W."/>
            <person name="Fan B."/>
            <person name="Jiang Y."/>
            <person name="Adhikari A."/>
            <person name="Zheng C.-J."/>
            <person name="Schuster L."/>
            <person name="Cowan T.M."/>
            <person name="Smanski M.J."/>
            <person name="Chevrette M.G."/>
            <person name="De Carvalho L.P.S."/>
            <person name="Shen B."/>
        </authorList>
    </citation>
    <scope>NUCLEOTIDE SEQUENCE [LARGE SCALE GENOMIC DNA]</scope>
    <source>
        <strain evidence="1 2">NPDC000234</strain>
    </source>
</reference>
<sequence length="47" mass="5643">MTDPMAMNDVPEGHCRCCSRRDRTYRLVRWLGPIHTIYKIVSGHWPW</sequence>
<organism evidence="1 2">
    <name type="scientific">Streptomyces hyaluromycini</name>
    <dbReference type="NCBI Taxonomy" id="1377993"/>
    <lineage>
        <taxon>Bacteria</taxon>
        <taxon>Bacillati</taxon>
        <taxon>Actinomycetota</taxon>
        <taxon>Actinomycetes</taxon>
        <taxon>Kitasatosporales</taxon>
        <taxon>Streptomycetaceae</taxon>
        <taxon>Streptomyces</taxon>
    </lineage>
</organism>
<name>A0ABV1WNW0_9ACTN</name>
<protein>
    <recommendedName>
        <fullName evidence="3">Transposase</fullName>
    </recommendedName>
</protein>
<proteinExistence type="predicted"/>
<comment type="caution">
    <text evidence="1">The sequence shown here is derived from an EMBL/GenBank/DDBJ whole genome shotgun (WGS) entry which is preliminary data.</text>
</comment>
<evidence type="ECO:0000313" key="2">
    <source>
        <dbReference type="Proteomes" id="UP001474181"/>
    </source>
</evidence>
<keyword evidence="2" id="KW-1185">Reference proteome</keyword>
<dbReference type="RefSeq" id="WP_350777015.1">
    <property type="nucleotide sequence ID" value="NZ_JBEPEK010000014.1"/>
</dbReference>
<gene>
    <name evidence="1" type="ORF">ABT404_03535</name>
</gene>